<feature type="domain" description="Beta-lactamase-related" evidence="1">
    <location>
        <begin position="571"/>
        <end position="933"/>
    </location>
</feature>
<dbReference type="InterPro" id="IPR001466">
    <property type="entry name" value="Beta-lactam-related"/>
</dbReference>
<reference evidence="3" key="1">
    <citation type="submission" date="2022-06" db="EMBL/GenBank/DDBJ databases">
        <title>Aeoliella straminimaris, a novel planctomycete from sediments.</title>
        <authorList>
            <person name="Vitorino I.R."/>
            <person name="Lage O.M."/>
        </authorList>
    </citation>
    <scope>NUCLEOTIDE SEQUENCE</scope>
    <source>
        <strain evidence="3">ICT_H6.2</strain>
    </source>
</reference>
<protein>
    <submittedName>
        <fullName evidence="3">Serine hydrolase</fullName>
    </submittedName>
</protein>
<dbReference type="InterPro" id="IPR013108">
    <property type="entry name" value="Amidohydro_3"/>
</dbReference>
<dbReference type="CDD" id="cd01297">
    <property type="entry name" value="D-aminoacylase"/>
    <property type="match status" value="1"/>
</dbReference>
<feature type="domain" description="Amidohydrolase 3" evidence="2">
    <location>
        <begin position="77"/>
        <end position="530"/>
    </location>
</feature>
<dbReference type="InterPro" id="IPR012338">
    <property type="entry name" value="Beta-lactam/transpept-like"/>
</dbReference>
<accession>A0A9X2FDJ7</accession>
<evidence type="ECO:0000259" key="2">
    <source>
        <dbReference type="Pfam" id="PF07969"/>
    </source>
</evidence>
<keyword evidence="4" id="KW-1185">Reference proteome</keyword>
<evidence type="ECO:0000313" key="4">
    <source>
        <dbReference type="Proteomes" id="UP001155241"/>
    </source>
</evidence>
<sequence>MLDANLSRLRVFTLLFVLGGLMTLTAGSVLAEKKYDVLIQSGRVVDGTGAPWYIADVAIRDGKIVAIGRLDAADAEKTIDATGSIVAPGFIDMMGQTATPMLEDRRTAENLLQQGITTINAGEGSSEAPLSDDRAAQVGWQNMSEYFQLLDLGGLPVNVVQTVGHTQVRRLVVGEVDRRPTEDELEEMKQHVREAMEAGAIGVSTALIYPPAVYAKTDEIAALCSVAGEYGGRYYTHMRNEGDQLLEAIDEALEIGEKAGTPVHIYHLKAAGKQNWGKMQLALAKIKEARAEGRQVAADIYPYEFNGLGLEALIHPRHFSQGSGKLFRRLDDESLRAEIREEMEETDGWENWYRHAGSDWNRVMIGNSNSKRYAKWHGQSIAEIAEAAGEDPWDTFFNLVPESAFAMPITMSQANIIRAMQEPFVSFCTDVGPASQSRSVSHPRSHGAFPRLLSHFVRDLGAISVERAVAQASAVATNEVLLHDRGRIAVGLAADVIVFDLDEVEETATPADPRSMPNGMQHVLVNGKLVLENGKMTRRRPGYVLRGPGYDREKAPYNVMTGERDDNYAALDEVMQKFLAEHRAPGATLAITENGQLVYARGFGYADIGEKEQAVPTNLYRIASVSKPITGVATLQLVDEGKLDLDTPVFSILTEYEPHLEQGAELDARQQDITIRQLLQHRGGWDRDESFDGMFQSVRFARALGTPSPAGHDEIIRSMLGLPLDFAPGERYAYSNYGYCLLGRVIEKLTGMPYEEYVREHVLAPIGVNDMVIGATHLDGRKQGEVRYYSPTVTRSVYAENLFQRVPAPYGAWYLESMDSHGAWIASAIDLVRFADALNDPKHCPLLKPESVTEILARPDGRAGYDKQGNPLDSYYGLGWQIICDEEGKPLYQQHGGALAGTNTKLVRRADGRNFAVLFNSRKTATSSNLVNDATGLLNAAIDKVPVATDTDLYENYE</sequence>
<dbReference type="EMBL" id="JAMXLR010000089">
    <property type="protein sequence ID" value="MCO6047102.1"/>
    <property type="molecule type" value="Genomic_DNA"/>
</dbReference>
<dbReference type="InterPro" id="IPR032466">
    <property type="entry name" value="Metal_Hydrolase"/>
</dbReference>
<name>A0A9X2FDJ7_9BACT</name>
<comment type="caution">
    <text evidence="3">The sequence shown here is derived from an EMBL/GenBank/DDBJ whole genome shotgun (WGS) entry which is preliminary data.</text>
</comment>
<organism evidence="3 4">
    <name type="scientific">Aeoliella straminimaris</name>
    <dbReference type="NCBI Taxonomy" id="2954799"/>
    <lineage>
        <taxon>Bacteria</taxon>
        <taxon>Pseudomonadati</taxon>
        <taxon>Planctomycetota</taxon>
        <taxon>Planctomycetia</taxon>
        <taxon>Pirellulales</taxon>
        <taxon>Lacipirellulaceae</taxon>
        <taxon>Aeoliella</taxon>
    </lineage>
</organism>
<dbReference type="InterPro" id="IPR011059">
    <property type="entry name" value="Metal-dep_hydrolase_composite"/>
</dbReference>
<dbReference type="Gene3D" id="3.40.710.10">
    <property type="entry name" value="DD-peptidase/beta-lactamase superfamily"/>
    <property type="match status" value="1"/>
</dbReference>
<dbReference type="Gene3D" id="3.20.20.140">
    <property type="entry name" value="Metal-dependent hydrolases"/>
    <property type="match status" value="2"/>
</dbReference>
<dbReference type="Pfam" id="PF00144">
    <property type="entry name" value="Beta-lactamase"/>
    <property type="match status" value="1"/>
</dbReference>
<dbReference type="Gene3D" id="2.30.40.10">
    <property type="entry name" value="Urease, subunit C, domain 1"/>
    <property type="match status" value="2"/>
</dbReference>
<evidence type="ECO:0000313" key="3">
    <source>
        <dbReference type="EMBL" id="MCO6047102.1"/>
    </source>
</evidence>
<dbReference type="SUPFAM" id="SSF56601">
    <property type="entry name" value="beta-lactamase/transpeptidase-like"/>
    <property type="match status" value="1"/>
</dbReference>
<dbReference type="InterPro" id="IPR050789">
    <property type="entry name" value="Diverse_Enzym_Activities"/>
</dbReference>
<dbReference type="InterPro" id="IPR023100">
    <property type="entry name" value="D-aminoacylase_insert_dom_sf"/>
</dbReference>
<dbReference type="GO" id="GO:0016811">
    <property type="term" value="F:hydrolase activity, acting on carbon-nitrogen (but not peptide) bonds, in linear amides"/>
    <property type="evidence" value="ECO:0007669"/>
    <property type="project" value="InterPro"/>
</dbReference>
<dbReference type="SUPFAM" id="SSF51338">
    <property type="entry name" value="Composite domain of metallo-dependent hydrolases"/>
    <property type="match status" value="1"/>
</dbReference>
<keyword evidence="3" id="KW-0378">Hydrolase</keyword>
<dbReference type="PANTHER" id="PTHR43283">
    <property type="entry name" value="BETA-LACTAMASE-RELATED"/>
    <property type="match status" value="1"/>
</dbReference>
<dbReference type="RefSeq" id="WP_252855215.1">
    <property type="nucleotide sequence ID" value="NZ_JAMXLR010000089.1"/>
</dbReference>
<dbReference type="Gene3D" id="3.30.1490.130">
    <property type="entry name" value="D-aminoacylase. Domain 3"/>
    <property type="match status" value="1"/>
</dbReference>
<dbReference type="SUPFAM" id="SSF51556">
    <property type="entry name" value="Metallo-dependent hydrolases"/>
    <property type="match status" value="1"/>
</dbReference>
<evidence type="ECO:0000259" key="1">
    <source>
        <dbReference type="Pfam" id="PF00144"/>
    </source>
</evidence>
<dbReference type="Proteomes" id="UP001155241">
    <property type="component" value="Unassembled WGS sequence"/>
</dbReference>
<dbReference type="PANTHER" id="PTHR43283:SF3">
    <property type="entry name" value="BETA-LACTAMASE FAMILY PROTEIN (AFU_ORTHOLOGUE AFUA_5G07500)"/>
    <property type="match status" value="1"/>
</dbReference>
<proteinExistence type="predicted"/>
<dbReference type="AlphaFoldDB" id="A0A9X2FDJ7"/>
<dbReference type="Pfam" id="PF07969">
    <property type="entry name" value="Amidohydro_3"/>
    <property type="match status" value="1"/>
</dbReference>
<gene>
    <name evidence="3" type="ORF">NG895_24660</name>
</gene>